<dbReference type="GO" id="GO:0005794">
    <property type="term" value="C:Golgi apparatus"/>
    <property type="evidence" value="ECO:0007669"/>
    <property type="project" value="TreeGrafter"/>
</dbReference>
<dbReference type="PANTHER" id="PTHR10783">
    <property type="entry name" value="XENOTROPIC AND POLYTROPIC RETROVIRUS RECEPTOR 1-RELATED"/>
    <property type="match status" value="1"/>
</dbReference>
<dbReference type="GO" id="GO:0006817">
    <property type="term" value="P:phosphate ion transport"/>
    <property type="evidence" value="ECO:0007669"/>
    <property type="project" value="TreeGrafter"/>
</dbReference>
<keyword evidence="4 7" id="KW-1133">Transmembrane helix</keyword>
<evidence type="ECO:0000256" key="2">
    <source>
        <dbReference type="ARBA" id="ARBA00009665"/>
    </source>
</evidence>
<dbReference type="PROSITE" id="PS51380">
    <property type="entry name" value="EXS"/>
    <property type="match status" value="1"/>
</dbReference>
<evidence type="ECO:0000259" key="8">
    <source>
        <dbReference type="PROSITE" id="PS51380"/>
    </source>
</evidence>
<accession>A0A8H5LHD5</accession>
<sequence length="607" mass="69707">MKFAKYLRDTQTPEWKRAYIDYRGLKKHITAIRQAQIEAVQLGGPSVPRHSLNEERASNAHTEDTDSETPSKTSSSSIPPTDTAPRTHERASPQLTRRRGSTWSKRTTMAQSAIPSIKRSKTQALSNLNGPQSRPINPMAVLPLHELLTHLTPQEASFFHYLDAQLDKVESFYSSREKVLLLRTQLLQKQLHEFHNHRKFVHEANENNAKGWSSSATTALKLKLRRHPVIDMSATNSQADASKPIASPKGKAASGRLPMLNPVSSIAHVGPSNETEKAKTSSFQEAGRPGQPRFSDLDYYLHARKKLKKAVLEHYRGLELLLNYRILNLTGFRKALKKFDKIRTQDQYMAEKVDQSALGSDSALQQMMKEMQELYAQTFFRGNSKKAMDRLRGGIRTKTHHFSTLRSGILIGAAIPALASGLYYSFLEETREQIPDWDALLYFYGIFLIPVVFSILIGLNLLVWARSRVNYTFIFELDDLLMDWSLLRTRAKHFFLRDELGYSNHIYLYYFAIVTNCLIRFAWVIYIPEEGPNTLIRTFIVGFLEMLRRVQWNFYRLENEHLGNMDQYRVTREVPLPYTFDTNHRGDYDGDDSEQLSEPQSPTSDQN</sequence>
<comment type="caution">
    <text evidence="10">The sequence shown here is derived from an EMBL/GenBank/DDBJ whole genome shotgun (WGS) entry which is preliminary data.</text>
</comment>
<dbReference type="AlphaFoldDB" id="A0A8H5LHD5"/>
<evidence type="ECO:0000313" key="11">
    <source>
        <dbReference type="Proteomes" id="UP000559027"/>
    </source>
</evidence>
<feature type="compositionally biased region" description="Polar residues" evidence="6">
    <location>
        <begin position="101"/>
        <end position="114"/>
    </location>
</feature>
<keyword evidence="3 7" id="KW-0812">Transmembrane</keyword>
<dbReference type="GO" id="GO:0000822">
    <property type="term" value="F:inositol hexakisphosphate binding"/>
    <property type="evidence" value="ECO:0007669"/>
    <property type="project" value="TreeGrafter"/>
</dbReference>
<evidence type="ECO:0000256" key="6">
    <source>
        <dbReference type="SAM" id="MobiDB-lite"/>
    </source>
</evidence>
<evidence type="ECO:0000259" key="9">
    <source>
        <dbReference type="PROSITE" id="PS51382"/>
    </source>
</evidence>
<name>A0A8H5LHD5_9AGAR</name>
<feature type="compositionally biased region" description="Basic and acidic residues" evidence="6">
    <location>
        <begin position="51"/>
        <end position="64"/>
    </location>
</feature>
<dbReference type="GO" id="GO:0005886">
    <property type="term" value="C:plasma membrane"/>
    <property type="evidence" value="ECO:0007669"/>
    <property type="project" value="TreeGrafter"/>
</dbReference>
<dbReference type="Pfam" id="PF03105">
    <property type="entry name" value="SPX"/>
    <property type="match status" value="1"/>
</dbReference>
<dbReference type="Proteomes" id="UP000559027">
    <property type="component" value="Unassembled WGS sequence"/>
</dbReference>
<comment type="subcellular location">
    <subcellularLocation>
        <location evidence="1">Membrane</location>
        <topology evidence="1">Multi-pass membrane protein</topology>
    </subcellularLocation>
</comment>
<comment type="similarity">
    <text evidence="2">Belongs to the SYG1 (TC 2.A.94) family.</text>
</comment>
<feature type="domain" description="EXS" evidence="8">
    <location>
        <begin position="396"/>
        <end position="588"/>
    </location>
</feature>
<dbReference type="InterPro" id="IPR004342">
    <property type="entry name" value="EXS_C"/>
</dbReference>
<dbReference type="EMBL" id="JAACJO010000006">
    <property type="protein sequence ID" value="KAF5357202.1"/>
    <property type="molecule type" value="Genomic_DNA"/>
</dbReference>
<dbReference type="PANTHER" id="PTHR10783:SF103">
    <property type="entry name" value="SOLUTE CARRIER FAMILY 53 MEMBER 1"/>
    <property type="match status" value="1"/>
</dbReference>
<evidence type="ECO:0000256" key="4">
    <source>
        <dbReference type="ARBA" id="ARBA00022989"/>
    </source>
</evidence>
<dbReference type="CDD" id="cd14475">
    <property type="entry name" value="SPX_SYG1_like"/>
    <property type="match status" value="1"/>
</dbReference>
<feature type="transmembrane region" description="Helical" evidence="7">
    <location>
        <begin position="408"/>
        <end position="427"/>
    </location>
</feature>
<keyword evidence="11" id="KW-1185">Reference proteome</keyword>
<feature type="compositionally biased region" description="Polar residues" evidence="6">
    <location>
        <begin position="122"/>
        <end position="132"/>
    </location>
</feature>
<evidence type="ECO:0000313" key="10">
    <source>
        <dbReference type="EMBL" id="KAF5357202.1"/>
    </source>
</evidence>
<dbReference type="Pfam" id="PF03124">
    <property type="entry name" value="EXS"/>
    <property type="match status" value="1"/>
</dbReference>
<keyword evidence="5 7" id="KW-0472">Membrane</keyword>
<feature type="transmembrane region" description="Helical" evidence="7">
    <location>
        <begin position="507"/>
        <end position="527"/>
    </location>
</feature>
<protein>
    <submittedName>
        <fullName evidence="10">Uncharacterized protein</fullName>
    </submittedName>
</protein>
<feature type="region of interest" description="Disordered" evidence="6">
    <location>
        <begin position="236"/>
        <end position="288"/>
    </location>
</feature>
<organism evidence="10 11">
    <name type="scientific">Leucocoprinus leucothites</name>
    <dbReference type="NCBI Taxonomy" id="201217"/>
    <lineage>
        <taxon>Eukaryota</taxon>
        <taxon>Fungi</taxon>
        <taxon>Dikarya</taxon>
        <taxon>Basidiomycota</taxon>
        <taxon>Agaricomycotina</taxon>
        <taxon>Agaricomycetes</taxon>
        <taxon>Agaricomycetidae</taxon>
        <taxon>Agaricales</taxon>
        <taxon>Agaricineae</taxon>
        <taxon>Agaricaceae</taxon>
        <taxon>Leucocoprinus</taxon>
    </lineage>
</organism>
<gene>
    <name evidence="10" type="ORF">D9756_006620</name>
</gene>
<dbReference type="InterPro" id="IPR004331">
    <property type="entry name" value="SPX_dom"/>
</dbReference>
<dbReference type="GO" id="GO:0016036">
    <property type="term" value="P:cellular response to phosphate starvation"/>
    <property type="evidence" value="ECO:0007669"/>
    <property type="project" value="TreeGrafter"/>
</dbReference>
<evidence type="ECO:0000256" key="1">
    <source>
        <dbReference type="ARBA" id="ARBA00004141"/>
    </source>
</evidence>
<feature type="transmembrane region" description="Helical" evidence="7">
    <location>
        <begin position="439"/>
        <end position="462"/>
    </location>
</feature>
<feature type="domain" description="SPX" evidence="9">
    <location>
        <begin position="1"/>
        <end position="353"/>
    </location>
</feature>
<feature type="compositionally biased region" description="Low complexity" evidence="6">
    <location>
        <begin position="68"/>
        <end position="83"/>
    </location>
</feature>
<evidence type="ECO:0000256" key="3">
    <source>
        <dbReference type="ARBA" id="ARBA00022692"/>
    </source>
</evidence>
<dbReference type="OrthoDB" id="9970435at2759"/>
<feature type="region of interest" description="Disordered" evidence="6">
    <location>
        <begin position="584"/>
        <end position="607"/>
    </location>
</feature>
<dbReference type="PROSITE" id="PS51382">
    <property type="entry name" value="SPX"/>
    <property type="match status" value="1"/>
</dbReference>
<feature type="compositionally biased region" description="Polar residues" evidence="6">
    <location>
        <begin position="596"/>
        <end position="607"/>
    </location>
</feature>
<feature type="region of interest" description="Disordered" evidence="6">
    <location>
        <begin position="42"/>
        <end position="132"/>
    </location>
</feature>
<evidence type="ECO:0000256" key="5">
    <source>
        <dbReference type="ARBA" id="ARBA00023136"/>
    </source>
</evidence>
<proteinExistence type="inferred from homology"/>
<reference evidence="10 11" key="1">
    <citation type="journal article" date="2020" name="ISME J.">
        <title>Uncovering the hidden diversity of litter-decomposition mechanisms in mushroom-forming fungi.</title>
        <authorList>
            <person name="Floudas D."/>
            <person name="Bentzer J."/>
            <person name="Ahren D."/>
            <person name="Johansson T."/>
            <person name="Persson P."/>
            <person name="Tunlid A."/>
        </authorList>
    </citation>
    <scope>NUCLEOTIDE SEQUENCE [LARGE SCALE GENOMIC DNA]</scope>
    <source>
        <strain evidence="10 11">CBS 146.42</strain>
    </source>
</reference>
<evidence type="ECO:0000256" key="7">
    <source>
        <dbReference type="SAM" id="Phobius"/>
    </source>
</evidence>